<evidence type="ECO:0000313" key="2">
    <source>
        <dbReference type="EMBL" id="KAL3749649.1"/>
    </source>
</evidence>
<feature type="region of interest" description="Disordered" evidence="1">
    <location>
        <begin position="112"/>
        <end position="139"/>
    </location>
</feature>
<dbReference type="EMBL" id="JBJKBG010000002">
    <property type="protein sequence ID" value="KAL3749649.1"/>
    <property type="molecule type" value="Genomic_DNA"/>
</dbReference>
<feature type="compositionally biased region" description="Basic and acidic residues" evidence="1">
    <location>
        <begin position="1"/>
        <end position="13"/>
    </location>
</feature>
<reference evidence="2 3" key="1">
    <citation type="submission" date="2024-11" db="EMBL/GenBank/DDBJ databases">
        <title>Chromosome-level genome assembly of Eucalyptus globulus Labill. provides insights into its genome evolution.</title>
        <authorList>
            <person name="Li X."/>
        </authorList>
    </citation>
    <scope>NUCLEOTIDE SEQUENCE [LARGE SCALE GENOMIC DNA]</scope>
    <source>
        <strain evidence="2">CL2024</strain>
        <tissue evidence="2">Fresh tender leaves</tissue>
    </source>
</reference>
<feature type="region of interest" description="Disordered" evidence="1">
    <location>
        <begin position="1"/>
        <end position="24"/>
    </location>
</feature>
<protein>
    <submittedName>
        <fullName evidence="2">Uncharacterized protein</fullName>
    </submittedName>
</protein>
<feature type="compositionally biased region" description="Polar residues" evidence="1">
    <location>
        <begin position="15"/>
        <end position="24"/>
    </location>
</feature>
<proteinExistence type="predicted"/>
<keyword evidence="3" id="KW-1185">Reference proteome</keyword>
<dbReference type="Proteomes" id="UP001634007">
    <property type="component" value="Unassembled WGS sequence"/>
</dbReference>
<gene>
    <name evidence="2" type="ORF">ACJRO7_010734</name>
</gene>
<evidence type="ECO:0000256" key="1">
    <source>
        <dbReference type="SAM" id="MobiDB-lite"/>
    </source>
</evidence>
<name>A0ABD3LD29_EUCGL</name>
<dbReference type="AlphaFoldDB" id="A0ABD3LD29"/>
<accession>A0ABD3LD29</accession>
<organism evidence="2 3">
    <name type="scientific">Eucalyptus globulus</name>
    <name type="common">Tasmanian blue gum</name>
    <dbReference type="NCBI Taxonomy" id="34317"/>
    <lineage>
        <taxon>Eukaryota</taxon>
        <taxon>Viridiplantae</taxon>
        <taxon>Streptophyta</taxon>
        <taxon>Embryophyta</taxon>
        <taxon>Tracheophyta</taxon>
        <taxon>Spermatophyta</taxon>
        <taxon>Magnoliopsida</taxon>
        <taxon>eudicotyledons</taxon>
        <taxon>Gunneridae</taxon>
        <taxon>Pentapetalae</taxon>
        <taxon>rosids</taxon>
        <taxon>malvids</taxon>
        <taxon>Myrtales</taxon>
        <taxon>Myrtaceae</taxon>
        <taxon>Myrtoideae</taxon>
        <taxon>Eucalypteae</taxon>
        <taxon>Eucalyptus</taxon>
    </lineage>
</organism>
<sequence length="149" mass="16910">MRHHQLELRDFRTPQHPSLGTNNWGGASPLLARNVPKECLEQKYLKLTSIRSCEEIFLVAGDNEDGNAFNHLPQPIGSMAAAECPPGHPTPRRAARRGLLLKLVIGPRMDRKGEIRLGSNGHANESSNPQKKRWLPRWDPRNRWPQGWC</sequence>
<evidence type="ECO:0000313" key="3">
    <source>
        <dbReference type="Proteomes" id="UP001634007"/>
    </source>
</evidence>
<comment type="caution">
    <text evidence="2">The sequence shown here is derived from an EMBL/GenBank/DDBJ whole genome shotgun (WGS) entry which is preliminary data.</text>
</comment>